<reference evidence="3" key="1">
    <citation type="submission" date="2003-08" db="EMBL/GenBank/DDBJ databases">
        <authorList>
            <person name="Birren B."/>
            <person name="Nusbaum C."/>
            <person name="Abebe A."/>
            <person name="Abouelleil A."/>
            <person name="Adekoya E."/>
            <person name="Ait-zahra M."/>
            <person name="Allen N."/>
            <person name="Allen T."/>
            <person name="An P."/>
            <person name="Anderson M."/>
            <person name="Anderson S."/>
            <person name="Arachchi H."/>
            <person name="Armbruster J."/>
            <person name="Bachantsang P."/>
            <person name="Baldwin J."/>
            <person name="Barry A."/>
            <person name="Bayul T."/>
            <person name="Blitshsteyn B."/>
            <person name="Bloom T."/>
            <person name="Blye J."/>
            <person name="Boguslavskiy L."/>
            <person name="Borowsky M."/>
            <person name="Boukhgalter B."/>
            <person name="Brunache A."/>
            <person name="Butler J."/>
            <person name="Calixte N."/>
            <person name="Calvo S."/>
            <person name="Camarata J."/>
            <person name="Campo K."/>
            <person name="Chang J."/>
            <person name="Cheshatsang Y."/>
            <person name="Citroen M."/>
            <person name="Collymore A."/>
            <person name="Considine T."/>
            <person name="Cook A."/>
            <person name="Cooke P."/>
            <person name="Corum B."/>
            <person name="Cuomo C."/>
            <person name="David R."/>
            <person name="Dawoe T."/>
            <person name="Degray S."/>
            <person name="Dodge S."/>
            <person name="Dooley K."/>
            <person name="Dorje P."/>
            <person name="Dorjee K."/>
            <person name="Dorris L."/>
            <person name="Duffey N."/>
            <person name="Dupes A."/>
            <person name="Elkins T."/>
            <person name="Engels R."/>
            <person name="Erickson J."/>
            <person name="Farina A."/>
            <person name="Faro S."/>
            <person name="Ferreira P."/>
            <person name="Fischer H."/>
            <person name="Fitzgerald M."/>
            <person name="Foley K."/>
            <person name="Gage D."/>
            <person name="Galagan J."/>
            <person name="Gearin G."/>
            <person name="Gnerre S."/>
            <person name="Gnirke A."/>
            <person name="Goyette A."/>
            <person name="Graham J."/>
            <person name="Grandbois E."/>
            <person name="Gyaltsen K."/>
            <person name="Hafez N."/>
            <person name="Hagopian D."/>
            <person name="Hagos B."/>
            <person name="Hall J."/>
            <person name="Hatcher B."/>
            <person name="Heller A."/>
            <person name="Higgins H."/>
            <person name="Honan T."/>
            <person name="Horn A."/>
            <person name="Houde N."/>
            <person name="Hughes L."/>
            <person name="Hulme W."/>
            <person name="Husby E."/>
            <person name="Iliev I."/>
            <person name="Jaffe D."/>
            <person name="Jones C."/>
            <person name="Kamal M."/>
            <person name="Kamat A."/>
            <person name="Kamvysselis M."/>
            <person name="Karlsson E."/>
            <person name="Kells C."/>
            <person name="Kieu A."/>
            <person name="Kisner P."/>
            <person name="Kodira C."/>
            <person name="Kulbokas E."/>
            <person name="Labutti K."/>
            <person name="Lama D."/>
            <person name="Landers T."/>
            <person name="Leger J."/>
            <person name="Levine S."/>
            <person name="Lewis D."/>
            <person name="Lewis T."/>
            <person name="Lindblad-toh K."/>
            <person name="Liu X."/>
            <person name="Lokyitsang T."/>
            <person name="Lokyitsang Y."/>
            <person name="Lucien O."/>
            <person name="Lui A."/>
            <person name="Ma L.J."/>
            <person name="Mabbitt R."/>
            <person name="Macdonald J."/>
            <person name="Maclean C."/>
            <person name="Major J."/>
            <person name="Manning J."/>
            <person name="Marabella R."/>
            <person name="Maru K."/>
            <person name="Matthews C."/>
            <person name="Mauceli E."/>
            <person name="Mccarthy M."/>
            <person name="Mcdonough S."/>
            <person name="Mcghee T."/>
            <person name="Meldrim J."/>
            <person name="Meneus L."/>
            <person name="Mesirov J."/>
            <person name="Mihalev A."/>
            <person name="Mihova T."/>
            <person name="Mikkelsen T."/>
            <person name="Mlenga V."/>
            <person name="Moru K."/>
            <person name="Mozes J."/>
            <person name="Mulrain L."/>
            <person name="Munson G."/>
            <person name="Naylor J."/>
            <person name="Newes C."/>
            <person name="Nguyen C."/>
            <person name="Nguyen N."/>
            <person name="Nguyen T."/>
            <person name="Nicol R."/>
            <person name="Nielsen C."/>
            <person name="Nizzari M."/>
            <person name="Norbu C."/>
            <person name="Norbu N."/>
            <person name="O'donnell P."/>
            <person name="Okoawo O."/>
            <person name="O'leary S."/>
            <person name="Omotosho B."/>
            <person name="O'neill K."/>
            <person name="Osman S."/>
            <person name="Parker S."/>
            <person name="Perrin D."/>
            <person name="Phunkhang P."/>
            <person name="Piqani B."/>
            <person name="Purcell S."/>
            <person name="Rachupka T."/>
            <person name="Ramasamy U."/>
            <person name="Rameau R."/>
            <person name="Ray V."/>
            <person name="Raymond C."/>
            <person name="Retta R."/>
            <person name="Richardson S."/>
            <person name="Rise C."/>
            <person name="Rodriguez J."/>
            <person name="Rogers J."/>
            <person name="Rogov P."/>
            <person name="Rutman M."/>
            <person name="Schupbach R."/>
            <person name="Seaman C."/>
            <person name="Settipalli S."/>
            <person name="Sharpe T."/>
            <person name="Sheridan J."/>
            <person name="Sherpa N."/>
            <person name="Shi J."/>
            <person name="Smirnov S."/>
            <person name="Smith C."/>
            <person name="Sougnez C."/>
            <person name="Spencer B."/>
            <person name="Stalker J."/>
            <person name="Stange-thomann N."/>
            <person name="Stavropoulos S."/>
            <person name="Stetson K."/>
            <person name="Stone C."/>
            <person name="Stone S."/>
            <person name="Stubbs M."/>
            <person name="Talamas J."/>
            <person name="Tchuinga P."/>
            <person name="Tenzing P."/>
            <person name="Tesfaye S."/>
            <person name="Theodore J."/>
            <person name="Thoulutsang Y."/>
            <person name="Topham K."/>
            <person name="Towey S."/>
            <person name="Tsamla T."/>
            <person name="Tsomo N."/>
            <person name="Vallee D."/>
            <person name="Vassiliev H."/>
            <person name="Venkataraman V."/>
            <person name="Vinson J."/>
            <person name="Vo A."/>
            <person name="Wade C."/>
            <person name="Wang S."/>
            <person name="Wangchuk T."/>
            <person name="Wangdi T."/>
            <person name="Whittaker C."/>
            <person name="Wilkinson J."/>
            <person name="Wu Y."/>
            <person name="Wyman D."/>
            <person name="Yadav S."/>
            <person name="Yang S."/>
            <person name="Yang X."/>
            <person name="Yeager S."/>
            <person name="Yee E."/>
            <person name="Young G."/>
            <person name="Zainoun J."/>
            <person name="Zembeck L."/>
            <person name="Zimmer A."/>
            <person name="Zody M."/>
            <person name="Lander E."/>
        </authorList>
    </citation>
    <scope>NUCLEOTIDE SEQUENCE [LARGE SCALE GENOMIC DNA]</scope>
</reference>
<dbReference type="eggNOG" id="ENOG502RXNU">
    <property type="taxonomic scope" value="Eukaryota"/>
</dbReference>
<proteinExistence type="predicted"/>
<feature type="region of interest" description="Disordered" evidence="1">
    <location>
        <begin position="380"/>
        <end position="413"/>
    </location>
</feature>
<dbReference type="InParanoid" id="H2ZCE1"/>
<dbReference type="Ensembl" id="ENSCSAVT00000015431.1">
    <property type="protein sequence ID" value="ENSCSAVP00000015257.1"/>
    <property type="gene ID" value="ENSCSAVG00000008956.1"/>
</dbReference>
<dbReference type="AlphaFoldDB" id="H2ZCE1"/>
<accession>H2ZCE1</accession>
<dbReference type="HOGENOM" id="CLU_620485_0_0_1"/>
<keyword evidence="3" id="KW-1185">Reference proteome</keyword>
<dbReference type="Proteomes" id="UP000007875">
    <property type="component" value="Unassembled WGS sequence"/>
</dbReference>
<protein>
    <submittedName>
        <fullName evidence="2">Uncharacterized protein</fullName>
    </submittedName>
</protein>
<organism evidence="2 3">
    <name type="scientific">Ciona savignyi</name>
    <name type="common">Pacific transparent sea squirt</name>
    <dbReference type="NCBI Taxonomy" id="51511"/>
    <lineage>
        <taxon>Eukaryota</taxon>
        <taxon>Metazoa</taxon>
        <taxon>Chordata</taxon>
        <taxon>Tunicata</taxon>
        <taxon>Ascidiacea</taxon>
        <taxon>Phlebobranchia</taxon>
        <taxon>Cionidae</taxon>
        <taxon>Ciona</taxon>
    </lineage>
</organism>
<name>H2ZCE1_CIOSA</name>
<evidence type="ECO:0000256" key="1">
    <source>
        <dbReference type="SAM" id="MobiDB-lite"/>
    </source>
</evidence>
<sequence length="442" mass="50444">MFDQSSPWLSFGFKDNKPALFKYKNFSLDHQHTQQKNHKTMGQTLIAPNPRREKQRHRVNEAMHKRMLERRARIQRDLLQGFSPEYIDSIIGQEPTHNYYHHYVNNQGEDIGSISDLGSFSTQSEKTVQRKFLTTRTRPKSASFVRRNPLIKKEMLDAAILPTSYADETNIIVGDRRRPASAQVTRKTRAGCEYCPVDCRPLSSSSHKPTSSTGLQATNGPAHFHYFHYNRYMRFQRPKSAIATRREYLESTNRHKPEESPRFTNIVKSCTVHKKEASLEQKPQSPRTKVKVAWVEDEPMILDNSNVVITPPEPTDKTIEQSDGFVQAADQSTQVVADDEDSELNAGVRFQAEVTYQQATDDHIDTFEEELDFDARKDILGLPRAPTPTPVSSRAQSPEAKQEGEQELPKPPVIYQSTDILTGRSNSVHEVDMEVAGEDVDF</sequence>
<evidence type="ECO:0000313" key="3">
    <source>
        <dbReference type="Proteomes" id="UP000007875"/>
    </source>
</evidence>
<reference evidence="2" key="3">
    <citation type="submission" date="2025-09" db="UniProtKB">
        <authorList>
            <consortium name="Ensembl"/>
        </authorList>
    </citation>
    <scope>IDENTIFICATION</scope>
</reference>
<evidence type="ECO:0000313" key="2">
    <source>
        <dbReference type="Ensembl" id="ENSCSAVP00000015257.1"/>
    </source>
</evidence>
<reference evidence="2" key="2">
    <citation type="submission" date="2025-08" db="UniProtKB">
        <authorList>
            <consortium name="Ensembl"/>
        </authorList>
    </citation>
    <scope>IDENTIFICATION</scope>
</reference>